<protein>
    <submittedName>
        <fullName evidence="2">Uncharacterized protein</fullName>
    </submittedName>
</protein>
<sequence>MSVVPFVKYCTTASTAQRSSKVNDAMGGGGGGGGTRMRTGSEHKARTHSLHLPTDRLGLTPSANCSTHPPVRSSGFLCFQHTKNKEIGFRVNVDMLGLLLLRPDNGLLFSPSRLVNNLPFARNHPNISPFAYSFSCRYHRQMPPSVPSVHRRPVSRASPLCYLFCLARRASTPSEDDLNGTDSDQGPSRPEQFAGDELPEVTAEAMERPNWENREHWQMSLPHRFVWARAKLP</sequence>
<proteinExistence type="predicted"/>
<reference evidence="2" key="1">
    <citation type="submission" date="2018-11" db="EMBL/GenBank/DDBJ databases">
        <authorList>
            <consortium name="Pathogen Informatics"/>
        </authorList>
    </citation>
    <scope>NUCLEOTIDE SEQUENCE</scope>
</reference>
<keyword evidence="3" id="KW-1185">Reference proteome</keyword>
<gene>
    <name evidence="2" type="ORF">PXEA_LOCUS9403</name>
</gene>
<dbReference type="AlphaFoldDB" id="A0A448WN88"/>
<accession>A0A448WN88</accession>
<comment type="caution">
    <text evidence="2">The sequence shown here is derived from an EMBL/GenBank/DDBJ whole genome shotgun (WGS) entry which is preliminary data.</text>
</comment>
<evidence type="ECO:0000256" key="1">
    <source>
        <dbReference type="SAM" id="MobiDB-lite"/>
    </source>
</evidence>
<dbReference type="Proteomes" id="UP000784294">
    <property type="component" value="Unassembled WGS sequence"/>
</dbReference>
<evidence type="ECO:0000313" key="2">
    <source>
        <dbReference type="EMBL" id="VEL15963.1"/>
    </source>
</evidence>
<dbReference type="EMBL" id="CAAALY010026594">
    <property type="protein sequence ID" value="VEL15963.1"/>
    <property type="molecule type" value="Genomic_DNA"/>
</dbReference>
<feature type="compositionally biased region" description="Gly residues" evidence="1">
    <location>
        <begin position="26"/>
        <end position="35"/>
    </location>
</feature>
<feature type="region of interest" description="Disordered" evidence="1">
    <location>
        <begin position="21"/>
        <end position="40"/>
    </location>
</feature>
<organism evidence="2 3">
    <name type="scientific">Protopolystoma xenopodis</name>
    <dbReference type="NCBI Taxonomy" id="117903"/>
    <lineage>
        <taxon>Eukaryota</taxon>
        <taxon>Metazoa</taxon>
        <taxon>Spiralia</taxon>
        <taxon>Lophotrochozoa</taxon>
        <taxon>Platyhelminthes</taxon>
        <taxon>Monogenea</taxon>
        <taxon>Polyopisthocotylea</taxon>
        <taxon>Polystomatidea</taxon>
        <taxon>Polystomatidae</taxon>
        <taxon>Protopolystoma</taxon>
    </lineage>
</organism>
<evidence type="ECO:0000313" key="3">
    <source>
        <dbReference type="Proteomes" id="UP000784294"/>
    </source>
</evidence>
<feature type="region of interest" description="Disordered" evidence="1">
    <location>
        <begin position="172"/>
        <end position="210"/>
    </location>
</feature>
<name>A0A448WN88_9PLAT</name>